<evidence type="ECO:0008006" key="3">
    <source>
        <dbReference type="Google" id="ProtNLM"/>
    </source>
</evidence>
<comment type="caution">
    <text evidence="1">The sequence shown here is derived from an EMBL/GenBank/DDBJ whole genome shotgun (WGS) entry which is preliminary data.</text>
</comment>
<reference evidence="2" key="1">
    <citation type="journal article" date="2019" name="Int. J. Syst. Evol. Microbiol.">
        <title>The Global Catalogue of Microorganisms (GCM) 10K type strain sequencing project: providing services to taxonomists for standard genome sequencing and annotation.</title>
        <authorList>
            <consortium name="The Broad Institute Genomics Platform"/>
            <consortium name="The Broad Institute Genome Sequencing Center for Infectious Disease"/>
            <person name="Wu L."/>
            <person name="Ma J."/>
        </authorList>
    </citation>
    <scope>NUCLEOTIDE SEQUENCE [LARGE SCALE GENOMIC DNA]</scope>
    <source>
        <strain evidence="2">CGMCC 1.16060</strain>
    </source>
</reference>
<proteinExistence type="predicted"/>
<dbReference type="RefSeq" id="WP_163395941.1">
    <property type="nucleotide sequence ID" value="NZ_BMKP01000010.1"/>
</dbReference>
<evidence type="ECO:0000313" key="1">
    <source>
        <dbReference type="EMBL" id="GGF24377.1"/>
    </source>
</evidence>
<sequence length="276" mass="32681">MTIFNKIKNTDIFICDLTIINEDYEGRKVPNPNVLIELGHAISSLGWERIILLYNLKFGKFPEDLPFDIDRHRITTFKIENKNDKFGKGALSRVLKESIEAILKKSPLKPSQIKKETLEEKKRRMDVENLKWILESLHIPTFDTFINEFPDLIIHKIFDFELNFSSIFDSSSFHLYDKKILKLLKNYKLLWEKSLSYYRHYYPIPGTKVYKFTSTTVHGDKIRDADLDYETLTKLVVELKKSFSTLLKYVREYYLEIDLNETSEVALRNYTNTVEQ</sequence>
<dbReference type="EMBL" id="BMKP01000010">
    <property type="protein sequence ID" value="GGF24377.1"/>
    <property type="molecule type" value="Genomic_DNA"/>
</dbReference>
<accession>A0ABQ1URS9</accession>
<name>A0ABQ1URS9_9FLAO</name>
<organism evidence="1 2">
    <name type="scientific">Flavobacterium limi</name>
    <dbReference type="NCBI Taxonomy" id="2045105"/>
    <lineage>
        <taxon>Bacteria</taxon>
        <taxon>Pseudomonadati</taxon>
        <taxon>Bacteroidota</taxon>
        <taxon>Flavobacteriia</taxon>
        <taxon>Flavobacteriales</taxon>
        <taxon>Flavobacteriaceae</taxon>
        <taxon>Flavobacterium</taxon>
    </lineage>
</organism>
<protein>
    <recommendedName>
        <fullName evidence="3">CD-NTase associated protein 4-like DNA endonuclease domain-containing protein</fullName>
    </recommendedName>
</protein>
<keyword evidence="2" id="KW-1185">Reference proteome</keyword>
<dbReference type="Proteomes" id="UP000655016">
    <property type="component" value="Unassembled WGS sequence"/>
</dbReference>
<gene>
    <name evidence="1" type="ORF">GCM10011518_37120</name>
</gene>
<evidence type="ECO:0000313" key="2">
    <source>
        <dbReference type="Proteomes" id="UP000655016"/>
    </source>
</evidence>